<keyword evidence="3" id="KW-1185">Reference proteome</keyword>
<gene>
    <name evidence="2" type="ORF">RM609_10075</name>
</gene>
<reference evidence="2" key="1">
    <citation type="submission" date="2024-05" db="EMBL/GenBank/DDBJ databases">
        <title>30 novel species of actinomycetes from the DSMZ collection.</title>
        <authorList>
            <person name="Nouioui I."/>
        </authorList>
    </citation>
    <scope>NUCLEOTIDE SEQUENCE</scope>
    <source>
        <strain evidence="2">DSM 40473</strain>
    </source>
</reference>
<evidence type="ECO:0000313" key="2">
    <source>
        <dbReference type="EMBL" id="MDT0449423.1"/>
    </source>
</evidence>
<feature type="transmembrane region" description="Helical" evidence="1">
    <location>
        <begin position="135"/>
        <end position="159"/>
    </location>
</feature>
<organism evidence="2 3">
    <name type="scientific">Streptomyces hesseae</name>
    <dbReference type="NCBI Taxonomy" id="3075519"/>
    <lineage>
        <taxon>Bacteria</taxon>
        <taxon>Bacillati</taxon>
        <taxon>Actinomycetota</taxon>
        <taxon>Actinomycetes</taxon>
        <taxon>Kitasatosporales</taxon>
        <taxon>Streptomycetaceae</taxon>
        <taxon>Streptomyces</taxon>
    </lineage>
</organism>
<feature type="transmembrane region" description="Helical" evidence="1">
    <location>
        <begin position="321"/>
        <end position="346"/>
    </location>
</feature>
<feature type="transmembrane region" description="Helical" evidence="1">
    <location>
        <begin position="106"/>
        <end position="123"/>
    </location>
</feature>
<dbReference type="EC" id="3.4.-.-" evidence="2"/>
<evidence type="ECO:0000313" key="3">
    <source>
        <dbReference type="Proteomes" id="UP001180531"/>
    </source>
</evidence>
<dbReference type="Pfam" id="PF13367">
    <property type="entry name" value="PrsW-protease"/>
    <property type="match status" value="1"/>
</dbReference>
<feature type="transmembrane region" description="Helical" evidence="1">
    <location>
        <begin position="249"/>
        <end position="272"/>
    </location>
</feature>
<feature type="transmembrane region" description="Helical" evidence="1">
    <location>
        <begin position="80"/>
        <end position="100"/>
    </location>
</feature>
<sequence length="465" mass="50474">MPATIAVAVALSAAFGIGQVLFWAEPEIPSPLPWMRFFLLPEPEAFTLTRILVYVGWGLSALLGLLLLALRQRRDALVRACRLGLLGALLLPFVVMPLDILGSNPLTLLVCLPTTAAALLCVHRAQLFHRMPGQLLLAGFGWGALIGGGFGTVMITWFYRYAPGYLFDWEHPRDNVRTIYTMIALNAGIVSEIGKAAGVAVLFFLFRRHFDRVVSGVLIGAAVGLGFNLTETVHYMATIEPGQQSAQFWMRQVVGLMTVHVAFTALVGAGFGAAHRLPELRDRVLVVGGGLLAAIGGHFATDAVMPQLGKWKEDLFSHDQTLGLLLGVPLITTVTSGVFVVLYVLILRRGLTAQAAGLRRALHAEAEAGTGAVTAPEAELLLDPRRRLLLELRVWRRDGTAGVRHLMRLHQAQLDMATQRWHGTRSGADIPVPDVRPLRARVLELKGLPVPAVHPAFPTAQEALS</sequence>
<keyword evidence="1" id="KW-0812">Transmembrane</keyword>
<proteinExistence type="predicted"/>
<evidence type="ECO:0000256" key="1">
    <source>
        <dbReference type="SAM" id="Phobius"/>
    </source>
</evidence>
<dbReference type="PANTHER" id="PTHR36844:SF1">
    <property type="entry name" value="PROTEASE PRSW"/>
    <property type="match status" value="1"/>
</dbReference>
<dbReference type="InterPro" id="IPR026898">
    <property type="entry name" value="PrsW"/>
</dbReference>
<name>A0ABU2SKB1_9ACTN</name>
<dbReference type="GO" id="GO:0008233">
    <property type="term" value="F:peptidase activity"/>
    <property type="evidence" value="ECO:0007669"/>
    <property type="project" value="UniProtKB-KW"/>
</dbReference>
<keyword evidence="2" id="KW-0378">Hydrolase</keyword>
<keyword evidence="1" id="KW-1133">Transmembrane helix</keyword>
<dbReference type="Proteomes" id="UP001180531">
    <property type="component" value="Unassembled WGS sequence"/>
</dbReference>
<accession>A0ABU2SKB1</accession>
<feature type="transmembrane region" description="Helical" evidence="1">
    <location>
        <begin position="179"/>
        <end position="206"/>
    </location>
</feature>
<comment type="caution">
    <text evidence="2">The sequence shown here is derived from an EMBL/GenBank/DDBJ whole genome shotgun (WGS) entry which is preliminary data.</text>
</comment>
<dbReference type="RefSeq" id="WP_311609733.1">
    <property type="nucleotide sequence ID" value="NZ_JAVRFI010000005.1"/>
</dbReference>
<keyword evidence="1" id="KW-0472">Membrane</keyword>
<feature type="transmembrane region" description="Helical" evidence="1">
    <location>
        <begin position="48"/>
        <end position="68"/>
    </location>
</feature>
<dbReference type="PANTHER" id="PTHR36844">
    <property type="entry name" value="PROTEASE PRSW"/>
    <property type="match status" value="1"/>
</dbReference>
<protein>
    <submittedName>
        <fullName evidence="2">PrsW family glutamic-type intramembrane protease</fullName>
        <ecNumber evidence="2">3.4.-.-</ecNumber>
    </submittedName>
</protein>
<feature type="transmembrane region" description="Helical" evidence="1">
    <location>
        <begin position="284"/>
        <end position="301"/>
    </location>
</feature>
<dbReference type="EMBL" id="JAVRFI010000005">
    <property type="protein sequence ID" value="MDT0449423.1"/>
    <property type="molecule type" value="Genomic_DNA"/>
</dbReference>
<feature type="transmembrane region" description="Helical" evidence="1">
    <location>
        <begin position="213"/>
        <end position="229"/>
    </location>
</feature>
<dbReference type="GO" id="GO:0006508">
    <property type="term" value="P:proteolysis"/>
    <property type="evidence" value="ECO:0007669"/>
    <property type="project" value="UniProtKB-KW"/>
</dbReference>
<keyword evidence="2" id="KW-0645">Protease</keyword>